<reference evidence="5" key="2">
    <citation type="submission" date="2016-02" db="EMBL/GenBank/DDBJ databases">
        <title>The draft genome sequence of the rumen methanogen Methanobrevibacter olleyae YLM1.</title>
        <authorList>
            <consortium name="New Zealand Agricultural Greenhouse Gas Research Centre/Pastoral Greenhouse Gas Research Consortium"/>
            <person name="Kelly W.J."/>
            <person name="Li D."/>
            <person name="Lambie S.C."/>
            <person name="Attwood G.T."/>
            <person name="Altermann E."/>
            <person name="Leahy S.C."/>
        </authorList>
    </citation>
    <scope>NUCLEOTIDE SEQUENCE [LARGE SCALE GENOMIC DNA]</scope>
    <source>
        <strain evidence="5">YLM1</strain>
    </source>
</reference>
<dbReference type="GO" id="GO:0003700">
    <property type="term" value="F:DNA-binding transcription factor activity"/>
    <property type="evidence" value="ECO:0007669"/>
    <property type="project" value="InterPro"/>
</dbReference>
<evidence type="ECO:0000259" key="2">
    <source>
        <dbReference type="SMART" id="SM00989"/>
    </source>
</evidence>
<dbReference type="InterPro" id="IPR024096">
    <property type="entry name" value="NO_sig/Golgi_transp_ligand-bd"/>
</dbReference>
<proteinExistence type="predicted"/>
<dbReference type="SMART" id="SM00989">
    <property type="entry name" value="V4R"/>
    <property type="match status" value="1"/>
</dbReference>
<dbReference type="Pfam" id="PF02830">
    <property type="entry name" value="V4R"/>
    <property type="match status" value="1"/>
</dbReference>
<dbReference type="Proteomes" id="UP000066376">
    <property type="component" value="Chromosome"/>
</dbReference>
<dbReference type="InterPro" id="IPR001845">
    <property type="entry name" value="HTH_ArsR_DNA-bd_dom"/>
</dbReference>
<dbReference type="OrthoDB" id="371687at2157"/>
<accession>A0A126R235</accession>
<dbReference type="RefSeq" id="WP_067148127.1">
    <property type="nucleotide sequence ID" value="NZ_CP014265.1"/>
</dbReference>
<reference evidence="6" key="3">
    <citation type="submission" date="2016-10" db="EMBL/GenBank/DDBJ databases">
        <authorList>
            <person name="Varghese N."/>
        </authorList>
    </citation>
    <scope>NUCLEOTIDE SEQUENCE [LARGE SCALE GENOMIC DNA]</scope>
    <source>
        <strain evidence="6">DSM 16632</strain>
    </source>
</reference>
<dbReference type="InterPro" id="IPR011991">
    <property type="entry name" value="ArsR-like_HTH"/>
</dbReference>
<protein>
    <submittedName>
        <fullName evidence="3">ArsR family transcriptional regulator</fullName>
    </submittedName>
</protein>
<dbReference type="SUPFAM" id="SSF111126">
    <property type="entry name" value="Ligand-binding domain in the NO signalling and Golgi transport"/>
    <property type="match status" value="1"/>
</dbReference>
<dbReference type="EMBL" id="FOTL01000006">
    <property type="protein sequence ID" value="SFL33207.1"/>
    <property type="molecule type" value="Genomic_DNA"/>
</dbReference>
<dbReference type="GeneID" id="28489859"/>
<dbReference type="PANTHER" id="PTHR35090">
    <property type="entry name" value="DNA-DIRECTED RNA POLYMERASE SUBUNIT I"/>
    <property type="match status" value="1"/>
</dbReference>
<evidence type="ECO:0000313" key="4">
    <source>
        <dbReference type="EMBL" id="SFL33207.1"/>
    </source>
</evidence>
<evidence type="ECO:0000313" key="6">
    <source>
        <dbReference type="Proteomes" id="UP000183442"/>
    </source>
</evidence>
<dbReference type="InterPro" id="IPR036390">
    <property type="entry name" value="WH_DNA-bd_sf"/>
</dbReference>
<evidence type="ECO:0000259" key="1">
    <source>
        <dbReference type="SMART" id="SM00418"/>
    </source>
</evidence>
<dbReference type="SUPFAM" id="SSF46785">
    <property type="entry name" value="Winged helix' DNA-binding domain"/>
    <property type="match status" value="1"/>
</dbReference>
<dbReference type="EMBL" id="CP014265">
    <property type="protein sequence ID" value="AMK16096.1"/>
    <property type="molecule type" value="Genomic_DNA"/>
</dbReference>
<dbReference type="Gene3D" id="1.10.10.10">
    <property type="entry name" value="Winged helix-like DNA-binding domain superfamily/Winged helix DNA-binding domain"/>
    <property type="match status" value="1"/>
</dbReference>
<name>A0A126R235_METOL</name>
<sequence length="265" mass="30070">MVNEEKTIQPKAIQIFAKAPGELGVNVVKSPVKLTILSMLKDTDMEFDEIVKNTGKSKSTISVHLKSLREDGIVSYRFDANDHRKKIFFINSKFLGEVESGDEKELEERQSEFLVKNILDVDNFKFSFLLFHTLRSNLIQEGININPVLNQSGKNIGAAMYEKLYEDDINKFCDNICEFWDENGLGKLEIKLGDIIDITAYECFECSLLPKKGKPTCYLDAGIFEALFANYLKKDVLVTEVKCFSMGDDCCNFLIESPDGEAFSY</sequence>
<dbReference type="AlphaFoldDB" id="A0A126R235"/>
<dbReference type="SMART" id="SM00418">
    <property type="entry name" value="HTH_ARSR"/>
    <property type="match status" value="1"/>
</dbReference>
<keyword evidence="5" id="KW-1185">Reference proteome</keyword>
<dbReference type="Gene3D" id="3.30.1380.20">
    <property type="entry name" value="Trafficking protein particle complex subunit 3"/>
    <property type="match status" value="1"/>
</dbReference>
<dbReference type="InterPro" id="IPR036388">
    <property type="entry name" value="WH-like_DNA-bd_sf"/>
</dbReference>
<dbReference type="PATRIC" id="fig|294671.3.peg.1605"/>
<reference evidence="4" key="4">
    <citation type="submission" date="2016-10" db="EMBL/GenBank/DDBJ databases">
        <authorList>
            <person name="de Groot N.N."/>
        </authorList>
    </citation>
    <scope>NUCLEOTIDE SEQUENCE [LARGE SCALE GENOMIC DNA]</scope>
    <source>
        <strain evidence="4">DSM 16632</strain>
    </source>
</reference>
<evidence type="ECO:0000313" key="5">
    <source>
        <dbReference type="Proteomes" id="UP000066376"/>
    </source>
</evidence>
<evidence type="ECO:0000313" key="3">
    <source>
        <dbReference type="EMBL" id="AMK16096.1"/>
    </source>
</evidence>
<feature type="domain" description="4-vinyl reductase 4VR" evidence="2">
    <location>
        <begin position="195"/>
        <end position="257"/>
    </location>
</feature>
<dbReference type="STRING" id="294671.YLM1_1541"/>
<dbReference type="Pfam" id="PF01022">
    <property type="entry name" value="HTH_5"/>
    <property type="match status" value="1"/>
</dbReference>
<dbReference type="InterPro" id="IPR004096">
    <property type="entry name" value="V4R"/>
</dbReference>
<reference evidence="3 5" key="1">
    <citation type="journal article" date="2016" name="Genome Announc.">
        <title>Draft Genome Sequence of the Rumen Methanogen Methanobrevibacter olleyae YLM1.</title>
        <authorList>
            <person name="Kelly W.J."/>
            <person name="Li D."/>
            <person name="Lambie S.C."/>
            <person name="Cox F."/>
            <person name="Attwood G.T."/>
            <person name="Altermann E."/>
            <person name="Leahy S.C."/>
        </authorList>
    </citation>
    <scope>NUCLEOTIDE SEQUENCE [LARGE SCALE GENOMIC DNA]</scope>
    <source>
        <strain evidence="3 5">YLM1</strain>
    </source>
</reference>
<organism evidence="3 5">
    <name type="scientific">Methanobrevibacter olleyae</name>
    <dbReference type="NCBI Taxonomy" id="294671"/>
    <lineage>
        <taxon>Archaea</taxon>
        <taxon>Methanobacteriati</taxon>
        <taxon>Methanobacteriota</taxon>
        <taxon>Methanomada group</taxon>
        <taxon>Methanobacteria</taxon>
        <taxon>Methanobacteriales</taxon>
        <taxon>Methanobacteriaceae</taxon>
        <taxon>Methanobrevibacter</taxon>
    </lineage>
</organism>
<feature type="domain" description="HTH arsR-type" evidence="1">
    <location>
        <begin position="22"/>
        <end position="107"/>
    </location>
</feature>
<dbReference type="CDD" id="cd00090">
    <property type="entry name" value="HTH_ARSR"/>
    <property type="match status" value="1"/>
</dbReference>
<dbReference type="PANTHER" id="PTHR35090:SF2">
    <property type="entry name" value="ARSR FAMILY TRANSCRIPTIONAL REGULATOR"/>
    <property type="match status" value="1"/>
</dbReference>
<dbReference type="Proteomes" id="UP000183442">
    <property type="component" value="Unassembled WGS sequence"/>
</dbReference>
<gene>
    <name evidence="4" type="ORF">SAMN02910297_00612</name>
    <name evidence="3" type="ORF">YLM1_1541</name>
</gene>
<dbReference type="KEGG" id="mol:YLM1_1541"/>